<keyword evidence="3" id="KW-1185">Reference proteome</keyword>
<dbReference type="EMBL" id="PVNH01000011">
    <property type="protein sequence ID" value="PRX44629.1"/>
    <property type="molecule type" value="Genomic_DNA"/>
</dbReference>
<accession>A0A2T0LN94</accession>
<name>A0A2T0LN94_9PSEU</name>
<sequence length="167" mass="16969">MRALPALALVLVAVTACGSSAGSGERACTAIAARAGIGVDLAPPPEGTEPREATVEACWGGSCRTVSVELVPETAATETTCEGDEPDSVCSARMRETGGLTGFADLPELPAEPVEVTLTVVTADGGEYAHRTLRVTPELVYPNGPGCGGEAAQAHLTVDSQGRVHAR</sequence>
<feature type="signal peptide" evidence="1">
    <location>
        <begin position="1"/>
        <end position="21"/>
    </location>
</feature>
<evidence type="ECO:0008006" key="4">
    <source>
        <dbReference type="Google" id="ProtNLM"/>
    </source>
</evidence>
<feature type="chain" id="PRO_5038450226" description="Secreted protein" evidence="1">
    <location>
        <begin position="22"/>
        <end position="167"/>
    </location>
</feature>
<evidence type="ECO:0000313" key="2">
    <source>
        <dbReference type="EMBL" id="PRX44629.1"/>
    </source>
</evidence>
<comment type="caution">
    <text evidence="2">The sequence shown here is derived from an EMBL/GenBank/DDBJ whole genome shotgun (WGS) entry which is preliminary data.</text>
</comment>
<proteinExistence type="predicted"/>
<organism evidence="2 3">
    <name type="scientific">Prauserella shujinwangii</name>
    <dbReference type="NCBI Taxonomy" id="1453103"/>
    <lineage>
        <taxon>Bacteria</taxon>
        <taxon>Bacillati</taxon>
        <taxon>Actinomycetota</taxon>
        <taxon>Actinomycetes</taxon>
        <taxon>Pseudonocardiales</taxon>
        <taxon>Pseudonocardiaceae</taxon>
        <taxon>Prauserella</taxon>
    </lineage>
</organism>
<dbReference type="PROSITE" id="PS51257">
    <property type="entry name" value="PROKAR_LIPOPROTEIN"/>
    <property type="match status" value="1"/>
</dbReference>
<evidence type="ECO:0000256" key="1">
    <source>
        <dbReference type="SAM" id="SignalP"/>
    </source>
</evidence>
<dbReference type="OrthoDB" id="3828886at2"/>
<dbReference type="AlphaFoldDB" id="A0A2T0LN94"/>
<gene>
    <name evidence="2" type="ORF">B0I33_111141</name>
</gene>
<keyword evidence="1" id="KW-0732">Signal</keyword>
<protein>
    <recommendedName>
        <fullName evidence="4">Secreted protein</fullName>
    </recommendedName>
</protein>
<evidence type="ECO:0000313" key="3">
    <source>
        <dbReference type="Proteomes" id="UP000238362"/>
    </source>
</evidence>
<dbReference type="RefSeq" id="WP_106181293.1">
    <property type="nucleotide sequence ID" value="NZ_PVNH01000011.1"/>
</dbReference>
<reference evidence="2 3" key="1">
    <citation type="submission" date="2018-03" db="EMBL/GenBank/DDBJ databases">
        <title>Genomic Encyclopedia of Type Strains, Phase III (KMG-III): the genomes of soil and plant-associated and newly described type strains.</title>
        <authorList>
            <person name="Whitman W."/>
        </authorList>
    </citation>
    <scope>NUCLEOTIDE SEQUENCE [LARGE SCALE GENOMIC DNA]</scope>
    <source>
        <strain evidence="2 3">CGMCC 4.7125</strain>
    </source>
</reference>
<dbReference type="Proteomes" id="UP000238362">
    <property type="component" value="Unassembled WGS sequence"/>
</dbReference>